<dbReference type="GO" id="GO:0032456">
    <property type="term" value="P:endocytic recycling"/>
    <property type="evidence" value="ECO:0007669"/>
    <property type="project" value="InterPro"/>
</dbReference>
<evidence type="ECO:0000256" key="2">
    <source>
        <dbReference type="ARBA" id="ARBA00022927"/>
    </source>
</evidence>
<feature type="region of interest" description="Disordered" evidence="5">
    <location>
        <begin position="470"/>
        <end position="519"/>
    </location>
</feature>
<name>A0A2R5GV38_9STRA</name>
<evidence type="ECO:0000313" key="9">
    <source>
        <dbReference type="Proteomes" id="UP000241890"/>
    </source>
</evidence>
<evidence type="ECO:0000256" key="4">
    <source>
        <dbReference type="SAM" id="Coils"/>
    </source>
</evidence>
<dbReference type="PANTHER" id="PTHR13258:SF0">
    <property type="entry name" value="SYNDETIN"/>
    <property type="match status" value="1"/>
</dbReference>
<dbReference type="GO" id="GO:0005829">
    <property type="term" value="C:cytosol"/>
    <property type="evidence" value="ECO:0007669"/>
    <property type="project" value="GOC"/>
</dbReference>
<feature type="compositionally biased region" description="Polar residues" evidence="5">
    <location>
        <begin position="985"/>
        <end position="998"/>
    </location>
</feature>
<proteinExistence type="predicted"/>
<keyword evidence="9" id="KW-1185">Reference proteome</keyword>
<dbReference type="Pfam" id="PF10474">
    <property type="entry name" value="Syndetin_C"/>
    <property type="match status" value="1"/>
</dbReference>
<dbReference type="PANTHER" id="PTHR13258">
    <property type="entry name" value="SYNDETIN"/>
    <property type="match status" value="1"/>
</dbReference>
<evidence type="ECO:0000259" key="7">
    <source>
        <dbReference type="Pfam" id="PF10475"/>
    </source>
</evidence>
<evidence type="ECO:0000256" key="1">
    <source>
        <dbReference type="ARBA" id="ARBA00022448"/>
    </source>
</evidence>
<feature type="domain" description="Vacuolar protein sorting-associated protein 54 N-terminal" evidence="7">
    <location>
        <begin position="184"/>
        <end position="428"/>
    </location>
</feature>
<dbReference type="InterPro" id="IPR040047">
    <property type="entry name" value="VPS50"/>
</dbReference>
<dbReference type="InterPro" id="IPR019515">
    <property type="entry name" value="VPS54_N"/>
</dbReference>
<feature type="compositionally biased region" description="Polar residues" evidence="5">
    <location>
        <begin position="489"/>
        <end position="512"/>
    </location>
</feature>
<dbReference type="Proteomes" id="UP000241890">
    <property type="component" value="Unassembled WGS sequence"/>
</dbReference>
<feature type="region of interest" description="Disordered" evidence="5">
    <location>
        <begin position="775"/>
        <end position="827"/>
    </location>
</feature>
<dbReference type="GO" id="GO:0000149">
    <property type="term" value="F:SNARE binding"/>
    <property type="evidence" value="ECO:0007669"/>
    <property type="project" value="TreeGrafter"/>
</dbReference>
<protein>
    <submittedName>
        <fullName evidence="8">Syndetin</fullName>
    </submittedName>
</protein>
<evidence type="ECO:0000256" key="3">
    <source>
        <dbReference type="ARBA" id="ARBA00023054"/>
    </source>
</evidence>
<organism evidence="8 9">
    <name type="scientific">Hondaea fermentalgiana</name>
    <dbReference type="NCBI Taxonomy" id="2315210"/>
    <lineage>
        <taxon>Eukaryota</taxon>
        <taxon>Sar</taxon>
        <taxon>Stramenopiles</taxon>
        <taxon>Bigyra</taxon>
        <taxon>Labyrinthulomycetes</taxon>
        <taxon>Thraustochytrida</taxon>
        <taxon>Thraustochytriidae</taxon>
        <taxon>Hondaea</taxon>
    </lineage>
</organism>
<evidence type="ECO:0000313" key="8">
    <source>
        <dbReference type="EMBL" id="GBG32261.1"/>
    </source>
</evidence>
<dbReference type="EMBL" id="BEYU01000119">
    <property type="protein sequence ID" value="GBG32261.1"/>
    <property type="molecule type" value="Genomic_DNA"/>
</dbReference>
<gene>
    <name evidence="8" type="ORF">FCC1311_084862</name>
</gene>
<dbReference type="InParanoid" id="A0A2R5GV38"/>
<dbReference type="Pfam" id="PF10475">
    <property type="entry name" value="Vps54_N"/>
    <property type="match status" value="1"/>
</dbReference>
<feature type="region of interest" description="Disordered" evidence="5">
    <location>
        <begin position="975"/>
        <end position="998"/>
    </location>
</feature>
<dbReference type="GO" id="GO:1990745">
    <property type="term" value="C:EARP complex"/>
    <property type="evidence" value="ECO:0007669"/>
    <property type="project" value="InterPro"/>
</dbReference>
<keyword evidence="2" id="KW-0653">Protein transport</keyword>
<dbReference type="InterPro" id="IPR019514">
    <property type="entry name" value="Syndetin_C"/>
</dbReference>
<dbReference type="OrthoDB" id="10263345at2759"/>
<evidence type="ECO:0000256" key="5">
    <source>
        <dbReference type="SAM" id="MobiDB-lite"/>
    </source>
</evidence>
<comment type="caution">
    <text evidence="8">The sequence shown here is derived from an EMBL/GenBank/DDBJ whole genome shotgun (WGS) entry which is preliminary data.</text>
</comment>
<feature type="domain" description="Syndetin C-terminal" evidence="6">
    <location>
        <begin position="1022"/>
        <end position="1287"/>
    </location>
</feature>
<keyword evidence="3 4" id="KW-0175">Coiled coil</keyword>
<sequence>MATFFKDMFEPSARRKKDNKTRSTQATTSSSSSSSLSSSSSSSLAQQQRQQNLTAASKGTATSAGATGPAGSASFFRDIFATNDDKKTSAADIDRLIGLPFRDEQTSSGPPRDATEEAAATAAAIATCKSLMRSFLANHPASRRKLQSLRQTAALEGRSSSFDEARLLDEASVDDHQDSNATIVSSLDQGFFQDDFDPVARALEGYSISDPNGEAFLMERINTHKQQDDAVHSELLSIVQENHASLVTGMRQVQQIDMELTRASINAKNARRRLRLARDNLVRGDLQVVGLYRRRSRARNILAQLENMAELISRRASLFKAADRDEVPAAVNICVSTMRDLDAKAQPLPAALQELRANMTAALPTLRARVDESLRTVCARTFADDAYKRIVLAYVSLDTAMAEYLTEDHLSRLQSTRGALVKQALGSRLDGVSGLAHRVQRVFVALVEQTLKEEMIAILRAAHLVLANQTDRRSGDEGQDGHGTKNVADAQSTGNPEKSRNGTETQAQSSDGGSKLSDKAAGGVLSVARAQGLPLREICDQLPTRTNVRPTFVRRLGSAFKGVSDLLRNYEAVDHWHAHNAEDAIAQVEAILPSSETAQRERVVSDLAAAAESLAKNRRLVWGGVLSHIATVTKSSCARYPALKLDDFERLVKLLELLALESEVFGGDNCLLEARAFIRETAKTYAKDFHADRLEALRSFLLREHWDMLGVSLAALGGAQGLVNRGADAKTLLRSQSLDSEETAFDMLADPALQPAGQQQQTSLVDRPNPFEVLALDPSAPAQSPEVDARKDNEEVPANGVDVAASSRPAEVPRGSNGHGAEEDDGDADAVLTSTVVNCLAKDLGSSLVMMERLAGVAADIFSKMCSLVWTYLYAILTNYVPTSLLLKIFEDPNSRLGNDFSALRKRFERTRCDLGLDTRKLRLDVAASGESGAAHGTTSTPTSPATKPFSVNSSAFAGAASSFKVTSKLRTDAGTSSRDVRRTSAPSATFSSRPEASLTQTKIPAPFSSLYHCEDVHDALSALSTRIVAAESSAFIFRIMRAMRSRIDAALPAVERMQVAGEAFAELEAVTSQLRTLVHRGVARVLVNNFSPDSAGPTHTSQAAATSSLPKQKSTPVVTNMVLETVDWAKIRKIPMHSSPYVDKLVMQMRKIWSHLQRECAEGAKFPLTAIPLVWSRAVEEVFDQILDAIARIEKCGTEGRALLDMDLKSLASELASVAPVRADIVNPARQRVDDFIKAFYYDRFKDLCEWIKNNRRRYDRWHLENLIRFGIGSTQSSGQLKALLAQAEDVLSGSES</sequence>
<feature type="compositionally biased region" description="Basic and acidic residues" evidence="5">
    <location>
        <begin position="470"/>
        <end position="483"/>
    </location>
</feature>
<accession>A0A2R5GV38</accession>
<feature type="region of interest" description="Disordered" evidence="5">
    <location>
        <begin position="1"/>
        <end position="69"/>
    </location>
</feature>
<feature type="compositionally biased region" description="Low complexity" evidence="5">
    <location>
        <begin position="23"/>
        <end position="69"/>
    </location>
</feature>
<evidence type="ECO:0000259" key="6">
    <source>
        <dbReference type="Pfam" id="PF10474"/>
    </source>
</evidence>
<dbReference type="GO" id="GO:0042147">
    <property type="term" value="P:retrograde transport, endosome to Golgi"/>
    <property type="evidence" value="ECO:0007669"/>
    <property type="project" value="InterPro"/>
</dbReference>
<feature type="coiled-coil region" evidence="4">
    <location>
        <begin position="253"/>
        <end position="315"/>
    </location>
</feature>
<reference evidence="8 9" key="1">
    <citation type="submission" date="2017-12" db="EMBL/GenBank/DDBJ databases">
        <title>Sequencing, de novo assembly and annotation of complete genome of a new Thraustochytrid species, strain FCC1311.</title>
        <authorList>
            <person name="Sedici K."/>
            <person name="Godart F."/>
            <person name="Aiese Cigliano R."/>
            <person name="Sanseverino W."/>
            <person name="Barakat M."/>
            <person name="Ortet P."/>
            <person name="Marechal E."/>
            <person name="Cagnac O."/>
            <person name="Amato A."/>
        </authorList>
    </citation>
    <scope>NUCLEOTIDE SEQUENCE [LARGE SCALE GENOMIC DNA]</scope>
</reference>
<dbReference type="GO" id="GO:0015031">
    <property type="term" value="P:protein transport"/>
    <property type="evidence" value="ECO:0007669"/>
    <property type="project" value="UniProtKB-KW"/>
</dbReference>
<keyword evidence="1" id="KW-0813">Transport</keyword>